<dbReference type="PROSITE" id="PS50878">
    <property type="entry name" value="RT_POL"/>
    <property type="match status" value="1"/>
</dbReference>
<dbReference type="SUPFAM" id="SSF57756">
    <property type="entry name" value="Retrovirus zinc finger-like domains"/>
    <property type="match status" value="1"/>
</dbReference>
<protein>
    <recommendedName>
        <fullName evidence="7">Reverse transcriptase</fullName>
    </recommendedName>
</protein>
<dbReference type="InterPro" id="IPR012444">
    <property type="entry name" value="DUF1647"/>
</dbReference>
<dbReference type="InterPro" id="IPR001878">
    <property type="entry name" value="Znf_CCHC"/>
</dbReference>
<dbReference type="Proteomes" id="UP001152320">
    <property type="component" value="Chromosome 1"/>
</dbReference>
<dbReference type="PANTHER" id="PTHR19446">
    <property type="entry name" value="REVERSE TRANSCRIPTASES"/>
    <property type="match status" value="1"/>
</dbReference>
<dbReference type="InterPro" id="IPR043502">
    <property type="entry name" value="DNA/RNA_pol_sf"/>
</dbReference>
<sequence length="1170" mass="131289">MLQALAARNTYDLKFRSDAARIEGVSALKGVEGLTVTPYDRSVVVTVLYLNFEVEQGLVARVLGQYGTVSDMRWVAYNQGDLAGILNGKRQFRMLLKRDIPSFLFIGGSKAHIRYFGQPRTCFKCSEEGHEAKSCPRRRCGRCLQVGHDKAECPNEVRCNLCQEEGHVSGACPTSYSARAGADVEQAPEPPQADPEASQSDSAHMVEDPESPSTQEVVDQVLQDHAASEHCESGTPEAGLSVSSPPSPEEAVVSVVEGDLQLSSDSESDAVMSVAGEPVSEPPPKIPPGESWFDLIDFREGGDSDTNLKRSASVSRSEIARGPRSCSRALRGEEEKPTIKFYRDVTKYAIDRRIRAVRDVHGTVQKDPLDVVEVFKTFYEQLYTRADVEVDLQGSLLDNIDKTPSKEQNDGLGSPLTVDELWKAVAKMKGGKAPGSDGIPVEFNKRFWGTVGHDLRDVFASAFLAGSLSPSQRTGVITLLPKSGDPLEPKNKRPITLLNVDYKILAKALCNRLGTVMPDLVGSFQTCAVRGHSIQQNLWLMRDLVEYVMDRDLPCALVSLDQEKAFDMVDHGFLFNILKKFNLNPVFVKWTSLLYNSVYSWVIVNGLPSDPFRVQRGVRQGCPLSPLLYVLFSESLARAFQVEPLFRPFHIPGGAEVKCLQYADDVTCVVSDLASFRALSGTLSTFQRATGARLNPTKTKGLRLGKWRSKQLPFAASWVDDAIKINGIWFDYGSPESLTWNEKVDLVEARLKDFGDRYISLLGKVTVINRFVYPLLWYPGTVLAAPEGVLVRLERAVFRFLWSGKTELVRRRVVTTIFFHYFLRSKLFLHRLVLCRWTPPKPKAVFKRKSFFKGRLPLFNKSNTIHPQAEIMTENDRKYAKNYDENRETSSDKEISIIDLDKVEPPLNLLYEKLTLVTSFSQNHFREGLGFIGSAQQQMPNKTIIVYDLGLNEHSANQIMSFCNVQLRRFPFESYPAHLKTLKTYGFKPTIINLVLNEFGVIYYGDSSIRFKKPLSELLPDCVHHHGFLGQIRCFDPKIPRKAKYGCYHDYGFTKKEMYDKIGVNKTEYHNANFSSPAFSGGLMLVINSSSVQSKIMRPWLKCALDVTCIAPDGANLKNHRFDQSALSLIAFKNMRGEWTLENDPTRHHDAVVSVLRRSNGAKWKPKSCS</sequence>
<evidence type="ECO:0000313" key="5">
    <source>
        <dbReference type="EMBL" id="KAJ8049528.1"/>
    </source>
</evidence>
<accession>A0A9Q1HLC6</accession>
<keyword evidence="6" id="KW-1185">Reference proteome</keyword>
<dbReference type="Gene3D" id="4.10.60.10">
    <property type="entry name" value="Zinc finger, CCHC-type"/>
    <property type="match status" value="1"/>
</dbReference>
<dbReference type="SUPFAM" id="SSF56672">
    <property type="entry name" value="DNA/RNA polymerases"/>
    <property type="match status" value="1"/>
</dbReference>
<evidence type="ECO:0000313" key="6">
    <source>
        <dbReference type="Proteomes" id="UP001152320"/>
    </source>
</evidence>
<dbReference type="Pfam" id="PF07801">
    <property type="entry name" value="DUF1647"/>
    <property type="match status" value="1"/>
</dbReference>
<dbReference type="Pfam" id="PF00078">
    <property type="entry name" value="RVT_1"/>
    <property type="match status" value="1"/>
</dbReference>
<organism evidence="5 6">
    <name type="scientific">Holothuria leucospilota</name>
    <name type="common">Black long sea cucumber</name>
    <name type="synonym">Mertensiothuria leucospilota</name>
    <dbReference type="NCBI Taxonomy" id="206669"/>
    <lineage>
        <taxon>Eukaryota</taxon>
        <taxon>Metazoa</taxon>
        <taxon>Echinodermata</taxon>
        <taxon>Eleutherozoa</taxon>
        <taxon>Echinozoa</taxon>
        <taxon>Holothuroidea</taxon>
        <taxon>Aspidochirotacea</taxon>
        <taxon>Aspidochirotida</taxon>
        <taxon>Holothuriidae</taxon>
        <taxon>Holothuria</taxon>
    </lineage>
</organism>
<dbReference type="InterPro" id="IPR000477">
    <property type="entry name" value="RT_dom"/>
</dbReference>
<feature type="domain" description="Reverse transcriptase" evidence="4">
    <location>
        <begin position="461"/>
        <end position="723"/>
    </location>
</feature>
<dbReference type="EMBL" id="JAIZAY010000001">
    <property type="protein sequence ID" value="KAJ8049528.1"/>
    <property type="molecule type" value="Genomic_DNA"/>
</dbReference>
<evidence type="ECO:0000259" key="3">
    <source>
        <dbReference type="PROSITE" id="PS50158"/>
    </source>
</evidence>
<keyword evidence="1" id="KW-0862">Zinc</keyword>
<dbReference type="GO" id="GO:0008270">
    <property type="term" value="F:zinc ion binding"/>
    <property type="evidence" value="ECO:0007669"/>
    <property type="project" value="UniProtKB-KW"/>
</dbReference>
<comment type="caution">
    <text evidence="5">The sequence shown here is derived from an EMBL/GenBank/DDBJ whole genome shotgun (WGS) entry which is preliminary data.</text>
</comment>
<name>A0A9Q1HLC6_HOLLE</name>
<evidence type="ECO:0000259" key="4">
    <source>
        <dbReference type="PROSITE" id="PS50878"/>
    </source>
</evidence>
<dbReference type="PROSITE" id="PS50158">
    <property type="entry name" value="ZF_CCHC"/>
    <property type="match status" value="1"/>
</dbReference>
<dbReference type="CDD" id="cd01650">
    <property type="entry name" value="RT_nLTR_like"/>
    <property type="match status" value="1"/>
</dbReference>
<dbReference type="GO" id="GO:0003676">
    <property type="term" value="F:nucleic acid binding"/>
    <property type="evidence" value="ECO:0007669"/>
    <property type="project" value="InterPro"/>
</dbReference>
<evidence type="ECO:0000256" key="2">
    <source>
        <dbReference type="SAM" id="MobiDB-lite"/>
    </source>
</evidence>
<dbReference type="SMART" id="SM00343">
    <property type="entry name" value="ZnF_C2HC"/>
    <property type="match status" value="3"/>
</dbReference>
<dbReference type="InterPro" id="IPR036875">
    <property type="entry name" value="Znf_CCHC_sf"/>
</dbReference>
<feature type="compositionally biased region" description="Low complexity" evidence="2">
    <location>
        <begin position="241"/>
        <end position="252"/>
    </location>
</feature>
<dbReference type="AlphaFoldDB" id="A0A9Q1HLC6"/>
<feature type="region of interest" description="Disordered" evidence="2">
    <location>
        <begin position="179"/>
        <end position="252"/>
    </location>
</feature>
<proteinExistence type="predicted"/>
<feature type="domain" description="CCHC-type" evidence="3">
    <location>
        <begin position="122"/>
        <end position="137"/>
    </location>
</feature>
<evidence type="ECO:0008006" key="7">
    <source>
        <dbReference type="Google" id="ProtNLM"/>
    </source>
</evidence>
<keyword evidence="1" id="KW-0479">Metal-binding</keyword>
<dbReference type="OrthoDB" id="8197512at2759"/>
<keyword evidence="1" id="KW-0863">Zinc-finger</keyword>
<evidence type="ECO:0000256" key="1">
    <source>
        <dbReference type="PROSITE-ProRule" id="PRU00047"/>
    </source>
</evidence>
<gene>
    <name evidence="5" type="ORF">HOLleu_02312</name>
</gene>
<reference evidence="5" key="1">
    <citation type="submission" date="2021-10" db="EMBL/GenBank/DDBJ databases">
        <title>Tropical sea cucumber genome reveals ecological adaptation and Cuvierian tubules defense mechanism.</title>
        <authorList>
            <person name="Chen T."/>
        </authorList>
    </citation>
    <scope>NUCLEOTIDE SEQUENCE</scope>
    <source>
        <strain evidence="5">Nanhai2018</strain>
        <tissue evidence="5">Muscle</tissue>
    </source>
</reference>